<proteinExistence type="predicted"/>
<keyword evidence="2" id="KW-1185">Reference proteome</keyword>
<dbReference type="Proteomes" id="UP001164250">
    <property type="component" value="Chromosome 12"/>
</dbReference>
<dbReference type="EMBL" id="CM047908">
    <property type="protein sequence ID" value="KAJ0081112.1"/>
    <property type="molecule type" value="Genomic_DNA"/>
</dbReference>
<accession>A0ACC1A497</accession>
<comment type="caution">
    <text evidence="1">The sequence shown here is derived from an EMBL/GenBank/DDBJ whole genome shotgun (WGS) entry which is preliminary data.</text>
</comment>
<gene>
    <name evidence="1" type="ORF">Patl1_11674</name>
</gene>
<name>A0ACC1A497_9ROSI</name>
<protein>
    <submittedName>
        <fullName evidence="1">Uncharacterized protein</fullName>
    </submittedName>
</protein>
<sequence>MHPLLLIRKVSAG</sequence>
<organism evidence="1 2">
    <name type="scientific">Pistacia atlantica</name>
    <dbReference type="NCBI Taxonomy" id="434234"/>
    <lineage>
        <taxon>Eukaryota</taxon>
        <taxon>Viridiplantae</taxon>
        <taxon>Streptophyta</taxon>
        <taxon>Embryophyta</taxon>
        <taxon>Tracheophyta</taxon>
        <taxon>Spermatophyta</taxon>
        <taxon>Magnoliopsida</taxon>
        <taxon>eudicotyledons</taxon>
        <taxon>Gunneridae</taxon>
        <taxon>Pentapetalae</taxon>
        <taxon>rosids</taxon>
        <taxon>malvids</taxon>
        <taxon>Sapindales</taxon>
        <taxon>Anacardiaceae</taxon>
        <taxon>Pistacia</taxon>
    </lineage>
</organism>
<reference evidence="2" key="1">
    <citation type="journal article" date="2023" name="G3 (Bethesda)">
        <title>Genome assembly and association tests identify interacting loci associated with vigor, precocity, and sex in interspecific pistachio rootstocks.</title>
        <authorList>
            <person name="Palmer W."/>
            <person name="Jacygrad E."/>
            <person name="Sagayaradj S."/>
            <person name="Cavanaugh K."/>
            <person name="Han R."/>
            <person name="Bertier L."/>
            <person name="Beede B."/>
            <person name="Kafkas S."/>
            <person name="Golino D."/>
            <person name="Preece J."/>
            <person name="Michelmore R."/>
        </authorList>
    </citation>
    <scope>NUCLEOTIDE SEQUENCE [LARGE SCALE GENOMIC DNA]</scope>
</reference>
<evidence type="ECO:0000313" key="2">
    <source>
        <dbReference type="Proteomes" id="UP001164250"/>
    </source>
</evidence>
<evidence type="ECO:0000313" key="1">
    <source>
        <dbReference type="EMBL" id="KAJ0081112.1"/>
    </source>
</evidence>